<organism evidence="1">
    <name type="scientific">Arundo donax</name>
    <name type="common">Giant reed</name>
    <name type="synonym">Donax arundinaceus</name>
    <dbReference type="NCBI Taxonomy" id="35708"/>
    <lineage>
        <taxon>Eukaryota</taxon>
        <taxon>Viridiplantae</taxon>
        <taxon>Streptophyta</taxon>
        <taxon>Embryophyta</taxon>
        <taxon>Tracheophyta</taxon>
        <taxon>Spermatophyta</taxon>
        <taxon>Magnoliopsida</taxon>
        <taxon>Liliopsida</taxon>
        <taxon>Poales</taxon>
        <taxon>Poaceae</taxon>
        <taxon>PACMAD clade</taxon>
        <taxon>Arundinoideae</taxon>
        <taxon>Arundineae</taxon>
        <taxon>Arundo</taxon>
    </lineage>
</organism>
<dbReference type="EMBL" id="GBRH01255953">
    <property type="protein sequence ID" value="JAD41942.1"/>
    <property type="molecule type" value="Transcribed_RNA"/>
</dbReference>
<sequence>MHCVCICGCGLDMLKLAQGYVRVGCFM</sequence>
<proteinExistence type="predicted"/>
<protein>
    <submittedName>
        <fullName evidence="1">Uncharacterized protein</fullName>
    </submittedName>
</protein>
<reference evidence="1" key="2">
    <citation type="journal article" date="2015" name="Data Brief">
        <title>Shoot transcriptome of the giant reed, Arundo donax.</title>
        <authorList>
            <person name="Barrero R.A."/>
            <person name="Guerrero F.D."/>
            <person name="Moolhuijzen P."/>
            <person name="Goolsby J.A."/>
            <person name="Tidwell J."/>
            <person name="Bellgard S.E."/>
            <person name="Bellgard M.I."/>
        </authorList>
    </citation>
    <scope>NUCLEOTIDE SEQUENCE</scope>
    <source>
        <tissue evidence="1">Shoot tissue taken approximately 20 cm above the soil surface</tissue>
    </source>
</reference>
<reference evidence="1" key="1">
    <citation type="submission" date="2014-09" db="EMBL/GenBank/DDBJ databases">
        <authorList>
            <person name="Magalhaes I.L.F."/>
            <person name="Oliveira U."/>
            <person name="Santos F.R."/>
            <person name="Vidigal T.H.D.A."/>
            <person name="Brescovit A.D."/>
            <person name="Santos A.J."/>
        </authorList>
    </citation>
    <scope>NUCLEOTIDE SEQUENCE</scope>
    <source>
        <tissue evidence="1">Shoot tissue taken approximately 20 cm above the soil surface</tissue>
    </source>
</reference>
<dbReference type="AlphaFoldDB" id="A0A0A9A4H6"/>
<accession>A0A0A9A4H6</accession>
<name>A0A0A9A4H6_ARUDO</name>
<evidence type="ECO:0000313" key="1">
    <source>
        <dbReference type="EMBL" id="JAD41942.1"/>
    </source>
</evidence>